<dbReference type="Proteomes" id="UP001208570">
    <property type="component" value="Unassembled WGS sequence"/>
</dbReference>
<dbReference type="AlphaFoldDB" id="A0AAD9IYW8"/>
<evidence type="ECO:0000256" key="2">
    <source>
        <dbReference type="ARBA" id="ARBA00022692"/>
    </source>
</evidence>
<reference evidence="6" key="1">
    <citation type="journal article" date="2023" name="Mol. Biol. Evol.">
        <title>Third-Generation Sequencing Reveals the Adaptive Role of the Epigenome in Three Deep-Sea Polychaetes.</title>
        <authorList>
            <person name="Perez M."/>
            <person name="Aroh O."/>
            <person name="Sun Y."/>
            <person name="Lan Y."/>
            <person name="Juniper S.K."/>
            <person name="Young C.R."/>
            <person name="Angers B."/>
            <person name="Qian P.Y."/>
        </authorList>
    </citation>
    <scope>NUCLEOTIDE SEQUENCE</scope>
    <source>
        <strain evidence="6">P08H-3</strain>
    </source>
</reference>
<name>A0AAD9IYW8_9ANNE</name>
<comment type="subcellular location">
    <subcellularLocation>
        <location evidence="1">Membrane</location>
        <topology evidence="1">Multi-pass membrane protein</topology>
    </subcellularLocation>
</comment>
<sequence>FSLYQIFPGRAPAENTTKYAEVTSQFSVIKPGYGWTAGKQAAMQAAALCLTLGMATVGGIVVGLILRIPFWDQPTADEVFDDADFWEVPSEGVPDVEERQSEVNDTVEVKM</sequence>
<organism evidence="6 7">
    <name type="scientific">Paralvinella palmiformis</name>
    <dbReference type="NCBI Taxonomy" id="53620"/>
    <lineage>
        <taxon>Eukaryota</taxon>
        <taxon>Metazoa</taxon>
        <taxon>Spiralia</taxon>
        <taxon>Lophotrochozoa</taxon>
        <taxon>Annelida</taxon>
        <taxon>Polychaeta</taxon>
        <taxon>Sedentaria</taxon>
        <taxon>Canalipalpata</taxon>
        <taxon>Terebellida</taxon>
        <taxon>Terebelliformia</taxon>
        <taxon>Alvinellidae</taxon>
        <taxon>Paralvinella</taxon>
    </lineage>
</organism>
<comment type="caution">
    <text evidence="6">The sequence shown here is derived from an EMBL/GenBank/DDBJ whole genome shotgun (WGS) entry which is preliminary data.</text>
</comment>
<gene>
    <name evidence="6" type="ORF">LSH36_932g01097</name>
</gene>
<keyword evidence="7" id="KW-1185">Reference proteome</keyword>
<dbReference type="Gene3D" id="1.10.3430.10">
    <property type="entry name" value="Ammonium transporter AmtB like domains"/>
    <property type="match status" value="1"/>
</dbReference>
<keyword evidence="2 5" id="KW-0812">Transmembrane</keyword>
<evidence type="ECO:0000313" key="7">
    <source>
        <dbReference type="Proteomes" id="UP001208570"/>
    </source>
</evidence>
<feature type="non-terminal residue" evidence="6">
    <location>
        <position position="1"/>
    </location>
</feature>
<keyword evidence="4 5" id="KW-0472">Membrane</keyword>
<protein>
    <recommendedName>
        <fullName evidence="8">RHCG2</fullName>
    </recommendedName>
</protein>
<accession>A0AAD9IYW8</accession>
<evidence type="ECO:0008006" key="8">
    <source>
        <dbReference type="Google" id="ProtNLM"/>
    </source>
</evidence>
<evidence type="ECO:0000256" key="5">
    <source>
        <dbReference type="SAM" id="Phobius"/>
    </source>
</evidence>
<feature type="transmembrane region" description="Helical" evidence="5">
    <location>
        <begin position="41"/>
        <end position="66"/>
    </location>
</feature>
<evidence type="ECO:0000256" key="3">
    <source>
        <dbReference type="ARBA" id="ARBA00022989"/>
    </source>
</evidence>
<dbReference type="InterPro" id="IPR029020">
    <property type="entry name" value="Ammonium/urea_transptr"/>
</dbReference>
<dbReference type="EMBL" id="JAODUP010000932">
    <property type="protein sequence ID" value="KAK2142625.1"/>
    <property type="molecule type" value="Genomic_DNA"/>
</dbReference>
<evidence type="ECO:0000313" key="6">
    <source>
        <dbReference type="EMBL" id="KAK2142625.1"/>
    </source>
</evidence>
<dbReference type="GO" id="GO:0016020">
    <property type="term" value="C:membrane"/>
    <property type="evidence" value="ECO:0007669"/>
    <property type="project" value="UniProtKB-SubCell"/>
</dbReference>
<keyword evidence="3 5" id="KW-1133">Transmembrane helix</keyword>
<evidence type="ECO:0000256" key="1">
    <source>
        <dbReference type="ARBA" id="ARBA00004141"/>
    </source>
</evidence>
<evidence type="ECO:0000256" key="4">
    <source>
        <dbReference type="ARBA" id="ARBA00023136"/>
    </source>
</evidence>
<proteinExistence type="predicted"/>